<name>A0A1Q5ZVB6_9SPHI</name>
<reference evidence="3 4" key="1">
    <citation type="submission" date="2016-11" db="EMBL/GenBank/DDBJ databases">
        <title>Whole Genome Sequencing of Mucilaginibacter polytrichastri RG4-7(T) isolated from the moss sample.</title>
        <authorList>
            <person name="Li Y."/>
        </authorList>
    </citation>
    <scope>NUCLEOTIDE SEQUENCE [LARGE SCALE GENOMIC DNA]</scope>
    <source>
        <strain evidence="3 4">RG4-7</strain>
    </source>
</reference>
<dbReference type="EMBL" id="MPPL01000001">
    <property type="protein sequence ID" value="OKS85717.1"/>
    <property type="molecule type" value="Genomic_DNA"/>
</dbReference>
<dbReference type="PANTHER" id="PTHR42754:SF1">
    <property type="entry name" value="LIPOPROTEIN"/>
    <property type="match status" value="1"/>
</dbReference>
<protein>
    <recommendedName>
        <fullName evidence="2">Secretion system C-terminal sorting domain-containing protein</fullName>
    </recommendedName>
</protein>
<dbReference type="Pfam" id="PF18962">
    <property type="entry name" value="Por_Secre_tail"/>
    <property type="match status" value="1"/>
</dbReference>
<evidence type="ECO:0000313" key="3">
    <source>
        <dbReference type="EMBL" id="OKS85717.1"/>
    </source>
</evidence>
<proteinExistence type="predicted"/>
<keyword evidence="4" id="KW-1185">Reference proteome</keyword>
<organism evidence="3 4">
    <name type="scientific">Mucilaginibacter polytrichastri</name>
    <dbReference type="NCBI Taxonomy" id="1302689"/>
    <lineage>
        <taxon>Bacteria</taxon>
        <taxon>Pseudomonadati</taxon>
        <taxon>Bacteroidota</taxon>
        <taxon>Sphingobacteriia</taxon>
        <taxon>Sphingobacteriales</taxon>
        <taxon>Sphingobacteriaceae</taxon>
        <taxon>Mucilaginibacter</taxon>
    </lineage>
</organism>
<feature type="chain" id="PRO_5012908721" description="Secretion system C-terminal sorting domain-containing protein" evidence="1">
    <location>
        <begin position="32"/>
        <end position="550"/>
    </location>
</feature>
<accession>A0A1Q5ZVB6</accession>
<feature type="signal peptide" evidence="1">
    <location>
        <begin position="1"/>
        <end position="31"/>
    </location>
</feature>
<evidence type="ECO:0000259" key="2">
    <source>
        <dbReference type="Pfam" id="PF18962"/>
    </source>
</evidence>
<dbReference type="InterPro" id="IPR011047">
    <property type="entry name" value="Quinoprotein_ADH-like_sf"/>
</dbReference>
<sequence>MYQRLKNQFFMKTLLRKATALAVLCCGSMCAQDILWERSYGGKQAEYLLDAQPTADYGFILAGASLSVKGGNKEESNVSDLDYWVWKMNEKGEAEWQKNFGGSGPDMLYSIKNTNDGGFILAGTSESNKGFNKIDAALGKEDIWVVKLNAKGGEEWQKTIGGPGQDLVKSISQTTDGGYIIGGSSASPQSLKVKKGLDDPYGKSETCRGGLDYWVIKLDNKGKIAWQRTMGGQYNDVLESIVQTNDGGYIMGGYSNSPASIDKSLDNYGAGDYWVVKVDKDGATEWEKLYGGEEDDHLYCIAQAKDGGYILGGSSASATTGNKSKTNKKGADFWVLKIDVKGGILWQETYNTGNVDVLTSLVENSDGTMLIGGYAQSEVIGQERKKDKKDINDYIAIKIAAEGEELWKQTVGSNGEDLLKKLVETRDGGYILAGTSKGTISRDKNSARGSNDFWVVKLKDKDKKKKKEEKRTLLEAIPNPAGEFTNIIVGFDFSGGTAAVYDLSGRLLQQFEVSSRTIPLDMSQYPEGVYIVEVKTDKGTDSVKVIRNRN</sequence>
<dbReference type="InterPro" id="IPR026444">
    <property type="entry name" value="Secre_tail"/>
</dbReference>
<evidence type="ECO:0000313" key="4">
    <source>
        <dbReference type="Proteomes" id="UP000186720"/>
    </source>
</evidence>
<dbReference type="NCBIfam" id="TIGR04183">
    <property type="entry name" value="Por_Secre_tail"/>
    <property type="match status" value="1"/>
</dbReference>
<dbReference type="STRING" id="1302689.RG47T_1163"/>
<dbReference type="PANTHER" id="PTHR42754">
    <property type="entry name" value="ENDOGLUCANASE"/>
    <property type="match status" value="1"/>
</dbReference>
<gene>
    <name evidence="3" type="ORF">RG47T_1163</name>
</gene>
<feature type="domain" description="Secretion system C-terminal sorting" evidence="2">
    <location>
        <begin position="478"/>
        <end position="546"/>
    </location>
</feature>
<evidence type="ECO:0000256" key="1">
    <source>
        <dbReference type="SAM" id="SignalP"/>
    </source>
</evidence>
<comment type="caution">
    <text evidence="3">The sequence shown here is derived from an EMBL/GenBank/DDBJ whole genome shotgun (WGS) entry which is preliminary data.</text>
</comment>
<keyword evidence="1" id="KW-0732">Signal</keyword>
<dbReference type="Proteomes" id="UP000186720">
    <property type="component" value="Unassembled WGS sequence"/>
</dbReference>
<dbReference type="AlphaFoldDB" id="A0A1Q5ZVB6"/>
<dbReference type="SUPFAM" id="SSF50998">
    <property type="entry name" value="Quinoprotein alcohol dehydrogenase-like"/>
    <property type="match status" value="1"/>
</dbReference>